<keyword evidence="2" id="KW-1185">Reference proteome</keyword>
<organism evidence="1 2">
    <name type="scientific">Durusdinium trenchii</name>
    <dbReference type="NCBI Taxonomy" id="1381693"/>
    <lineage>
        <taxon>Eukaryota</taxon>
        <taxon>Sar</taxon>
        <taxon>Alveolata</taxon>
        <taxon>Dinophyceae</taxon>
        <taxon>Suessiales</taxon>
        <taxon>Symbiodiniaceae</taxon>
        <taxon>Durusdinium</taxon>
    </lineage>
</organism>
<evidence type="ECO:0000313" key="1">
    <source>
        <dbReference type="EMBL" id="CAK9002562.1"/>
    </source>
</evidence>
<dbReference type="Proteomes" id="UP001642484">
    <property type="component" value="Unassembled WGS sequence"/>
</dbReference>
<protein>
    <submittedName>
        <fullName evidence="1">Uncharacterized protein</fullName>
    </submittedName>
</protein>
<name>A0ABP0IM50_9DINO</name>
<reference evidence="1 2" key="1">
    <citation type="submission" date="2024-02" db="EMBL/GenBank/DDBJ databases">
        <authorList>
            <person name="Chen Y."/>
            <person name="Shah S."/>
            <person name="Dougan E. K."/>
            <person name="Thang M."/>
            <person name="Chan C."/>
        </authorList>
    </citation>
    <scope>NUCLEOTIDE SEQUENCE [LARGE SCALE GENOMIC DNA]</scope>
</reference>
<gene>
    <name evidence="1" type="ORF">CCMP2556_LOCUS6909</name>
</gene>
<comment type="caution">
    <text evidence="1">The sequence shown here is derived from an EMBL/GenBank/DDBJ whole genome shotgun (WGS) entry which is preliminary data.</text>
</comment>
<proteinExistence type="predicted"/>
<accession>A0ABP0IM50</accession>
<sequence>MAVSEDFSWLSGDLHRRNRVFKNNQERLLFYLTEEVNRTPSVFEQAQKNRDAHQKRLNEMLEETLRQIKKCRAHMQQKKKHVMDTTKSYTAKFQHELSGADQGIRRDLREAFASMNAAVDELNERMTFAEDALVQQREDRIRHIEATLGPIRDESQRLSDALAIETQKRQLQDQQREKLLQDEVHAFNALLDEEKFDREQQLMSYERWADASQQQVAKSQYQLEKEVRELTKDIRADHQADCQNRVEAQHAIVDSIASFIHKYREQIERDVSLQNVYQQYIK</sequence>
<evidence type="ECO:0000313" key="2">
    <source>
        <dbReference type="Proteomes" id="UP001642484"/>
    </source>
</evidence>
<dbReference type="EMBL" id="CAXAMN010003036">
    <property type="protein sequence ID" value="CAK9002562.1"/>
    <property type="molecule type" value="Genomic_DNA"/>
</dbReference>